<reference evidence="1" key="1">
    <citation type="journal article" date="2014" name="Int. J. Syst. Evol. Microbiol.">
        <title>Complete genome sequence of Corynebacterium casei LMG S-19264T (=DSM 44701T), isolated from a smear-ripened cheese.</title>
        <authorList>
            <consortium name="US DOE Joint Genome Institute (JGI-PGF)"/>
            <person name="Walter F."/>
            <person name="Albersmeier A."/>
            <person name="Kalinowski J."/>
            <person name="Ruckert C."/>
        </authorList>
    </citation>
    <scope>NUCLEOTIDE SEQUENCE</scope>
    <source>
        <strain evidence="1">CGMCC 1.12777</strain>
    </source>
</reference>
<gene>
    <name evidence="1" type="ORF">GCM10007096_05020</name>
</gene>
<protein>
    <submittedName>
        <fullName evidence="1">Uncharacterized protein</fullName>
    </submittedName>
</protein>
<name>A0A8J3EKE6_9BACL</name>
<sequence length="54" mass="6069">MTVFRKNLENGHQKGVLVTVFYKNLENGHQQLRQVALATSVTSRVDVETGGFYS</sequence>
<organism evidence="1 2">
    <name type="scientific">Pullulanibacillus pueri</name>
    <dbReference type="NCBI Taxonomy" id="1437324"/>
    <lineage>
        <taxon>Bacteria</taxon>
        <taxon>Bacillati</taxon>
        <taxon>Bacillota</taxon>
        <taxon>Bacilli</taxon>
        <taxon>Bacillales</taxon>
        <taxon>Sporolactobacillaceae</taxon>
        <taxon>Pullulanibacillus</taxon>
    </lineage>
</organism>
<accession>A0A8J3EKE6</accession>
<comment type="caution">
    <text evidence="1">The sequence shown here is derived from an EMBL/GenBank/DDBJ whole genome shotgun (WGS) entry which is preliminary data.</text>
</comment>
<dbReference type="Proteomes" id="UP000656813">
    <property type="component" value="Unassembled WGS sequence"/>
</dbReference>
<dbReference type="AlphaFoldDB" id="A0A8J3EKE6"/>
<evidence type="ECO:0000313" key="1">
    <source>
        <dbReference type="EMBL" id="GGH75616.1"/>
    </source>
</evidence>
<evidence type="ECO:0000313" key="2">
    <source>
        <dbReference type="Proteomes" id="UP000656813"/>
    </source>
</evidence>
<reference evidence="1" key="2">
    <citation type="submission" date="2020-09" db="EMBL/GenBank/DDBJ databases">
        <authorList>
            <person name="Sun Q."/>
            <person name="Zhou Y."/>
        </authorList>
    </citation>
    <scope>NUCLEOTIDE SEQUENCE</scope>
    <source>
        <strain evidence="1">CGMCC 1.12777</strain>
    </source>
</reference>
<keyword evidence="2" id="KW-1185">Reference proteome</keyword>
<dbReference type="EMBL" id="BMFV01000002">
    <property type="protein sequence ID" value="GGH75616.1"/>
    <property type="molecule type" value="Genomic_DNA"/>
</dbReference>
<proteinExistence type="predicted"/>